<dbReference type="PANTHER" id="PTHR11012">
    <property type="entry name" value="PROTEIN KINASE-LIKE DOMAIN-CONTAINING"/>
    <property type="match status" value="1"/>
</dbReference>
<dbReference type="AlphaFoldDB" id="A0A0K2U2W7"/>
<evidence type="ECO:0000259" key="1">
    <source>
        <dbReference type="SMART" id="SM00587"/>
    </source>
</evidence>
<feature type="domain" description="CHK kinase-like" evidence="1">
    <location>
        <begin position="127"/>
        <end position="331"/>
    </location>
</feature>
<dbReference type="SUPFAM" id="SSF56112">
    <property type="entry name" value="Protein kinase-like (PK-like)"/>
    <property type="match status" value="1"/>
</dbReference>
<organism evidence="2">
    <name type="scientific">Lepeophtheirus salmonis</name>
    <name type="common">Salmon louse</name>
    <name type="synonym">Caligus salmonis</name>
    <dbReference type="NCBI Taxonomy" id="72036"/>
    <lineage>
        <taxon>Eukaryota</taxon>
        <taxon>Metazoa</taxon>
        <taxon>Ecdysozoa</taxon>
        <taxon>Arthropoda</taxon>
        <taxon>Crustacea</taxon>
        <taxon>Multicrustacea</taxon>
        <taxon>Hexanauplia</taxon>
        <taxon>Copepoda</taxon>
        <taxon>Siphonostomatoida</taxon>
        <taxon>Caligidae</taxon>
        <taxon>Lepeophtheirus</taxon>
    </lineage>
</organism>
<reference evidence="2" key="1">
    <citation type="submission" date="2014-05" db="EMBL/GenBank/DDBJ databases">
        <authorList>
            <person name="Chronopoulou M."/>
        </authorList>
    </citation>
    <scope>NUCLEOTIDE SEQUENCE</scope>
    <source>
        <tissue evidence="2">Whole organism</tissue>
    </source>
</reference>
<dbReference type="PANTHER" id="PTHR11012:SF30">
    <property type="entry name" value="PROTEIN KINASE-LIKE DOMAIN-CONTAINING"/>
    <property type="match status" value="1"/>
</dbReference>
<dbReference type="SMART" id="SM00587">
    <property type="entry name" value="CHK"/>
    <property type="match status" value="1"/>
</dbReference>
<dbReference type="EMBL" id="HACA01015187">
    <property type="protein sequence ID" value="CDW32548.1"/>
    <property type="molecule type" value="Transcribed_RNA"/>
</dbReference>
<accession>A0A0K2U2W7</accession>
<proteinExistence type="predicted"/>
<dbReference type="Pfam" id="PF02958">
    <property type="entry name" value="EcKL"/>
    <property type="match status" value="1"/>
</dbReference>
<feature type="non-terminal residue" evidence="2">
    <location>
        <position position="1"/>
    </location>
</feature>
<evidence type="ECO:0000313" key="2">
    <source>
        <dbReference type="EMBL" id="CDW32548.1"/>
    </source>
</evidence>
<sequence length="434" mass="51081">LRADIVNETFLQKVLFDKYDGKIELVSFESKPGSQKGDNFIGDLVAVDLKVRYKKENKESIYHWMIKTLKPGPDDQENGLAYALRIFDREEYFYTTFINDLNKYVKKDILNTIPFIYSINEKKKEALVFQHLGKMGFRDPVNKKEGFDLQHIHHGLNWIARLHGASFILFSKYPGGHEAWCKDNFVSEAGKFSMFEGMCDMMKKSYFQMFQSLLNGSENDSFVKQFESLFRDTFSNTNVFKLMEDKMYVSRSKFKILCHGDTWFNNIMFKYDENGNIIDTIFLDMQMIYCGNLGSDLSYFLCTCVTYETLSDNLDDFLHYYYKCLTKHIRELDPSITEIPLTLEDIKHDFLKSSLVGFFVAFNAFPFILSKKEDFTDFEFTKVDFKDKEELEKTTKEFAIHSNKVIFEDTNVYNRMVALWSVSTPFFFTRRKVT</sequence>
<dbReference type="InterPro" id="IPR011009">
    <property type="entry name" value="Kinase-like_dom_sf"/>
</dbReference>
<name>A0A0K2U2W7_LEPSM</name>
<dbReference type="InterPro" id="IPR004119">
    <property type="entry name" value="EcKL"/>
</dbReference>
<protein>
    <submittedName>
        <fullName evidence="2">Putative LOC100647158 [Bombus terrestris]</fullName>
    </submittedName>
</protein>
<dbReference type="InterPro" id="IPR015897">
    <property type="entry name" value="CHK_kinase-like"/>
</dbReference>
<dbReference type="OrthoDB" id="190089at2759"/>
<dbReference type="Gene3D" id="3.90.1200.10">
    <property type="match status" value="1"/>
</dbReference>